<evidence type="ECO:0000256" key="3">
    <source>
        <dbReference type="ARBA" id="ARBA00023027"/>
    </source>
</evidence>
<feature type="domain" description="D-isomer specific 2-hydroxyacid dehydrogenase NAD-binding" evidence="5">
    <location>
        <begin position="1"/>
        <end position="137"/>
    </location>
</feature>
<dbReference type="Gene3D" id="3.40.50.720">
    <property type="entry name" value="NAD(P)-binding Rossmann-like Domain"/>
    <property type="match status" value="2"/>
</dbReference>
<comment type="similarity">
    <text evidence="1">Belongs to the D-isomer specific 2-hydroxyacid dehydrogenase family.</text>
</comment>
<dbReference type="Proteomes" id="UP000541154">
    <property type="component" value="Unassembled WGS sequence"/>
</dbReference>
<evidence type="ECO:0000313" key="7">
    <source>
        <dbReference type="Proteomes" id="UP000541154"/>
    </source>
</evidence>
<dbReference type="PANTHER" id="PTHR43026:SF1">
    <property type="entry name" value="2-HYDROXYACID DEHYDROGENASE HOMOLOG 1-RELATED"/>
    <property type="match status" value="1"/>
</dbReference>
<evidence type="ECO:0000259" key="5">
    <source>
        <dbReference type="Pfam" id="PF02826"/>
    </source>
</evidence>
<dbReference type="AlphaFoldDB" id="A0A8H6E9Z9"/>
<evidence type="ECO:0000313" key="6">
    <source>
        <dbReference type="EMBL" id="KAF5865007.1"/>
    </source>
</evidence>
<protein>
    <recommendedName>
        <fullName evidence="5">D-isomer specific 2-hydroxyacid dehydrogenase NAD-binding domain-containing protein</fullName>
    </recommendedName>
</protein>
<dbReference type="InterPro" id="IPR058205">
    <property type="entry name" value="D-LDH-like"/>
</dbReference>
<name>A0A8H6E9Z9_PETAA</name>
<dbReference type="PROSITE" id="PS00670">
    <property type="entry name" value="D_2_HYDROXYACID_DH_2"/>
    <property type="match status" value="1"/>
</dbReference>
<comment type="caution">
    <text evidence="6">The sequence shown here is derived from an EMBL/GenBank/DDBJ whole genome shotgun (WGS) entry which is preliminary data.</text>
</comment>
<dbReference type="GO" id="GO:0051287">
    <property type="term" value="F:NAD binding"/>
    <property type="evidence" value="ECO:0007669"/>
    <property type="project" value="InterPro"/>
</dbReference>
<dbReference type="InterPro" id="IPR036291">
    <property type="entry name" value="NAD(P)-bd_dom_sf"/>
</dbReference>
<proteinExistence type="inferred from homology"/>
<organism evidence="6 7">
    <name type="scientific">Petromyces alliaceus</name>
    <name type="common">Aspergillus alliaceus</name>
    <dbReference type="NCBI Taxonomy" id="209559"/>
    <lineage>
        <taxon>Eukaryota</taxon>
        <taxon>Fungi</taxon>
        <taxon>Dikarya</taxon>
        <taxon>Ascomycota</taxon>
        <taxon>Pezizomycotina</taxon>
        <taxon>Eurotiomycetes</taxon>
        <taxon>Eurotiomycetidae</taxon>
        <taxon>Eurotiales</taxon>
        <taxon>Aspergillaceae</taxon>
        <taxon>Aspergillus</taxon>
        <taxon>Aspergillus subgen. Circumdati</taxon>
    </lineage>
</organism>
<dbReference type="Pfam" id="PF02826">
    <property type="entry name" value="2-Hacid_dh_C"/>
    <property type="match status" value="1"/>
</dbReference>
<evidence type="ECO:0000256" key="1">
    <source>
        <dbReference type="ARBA" id="ARBA00005854"/>
    </source>
</evidence>
<dbReference type="SUPFAM" id="SSF51735">
    <property type="entry name" value="NAD(P)-binding Rossmann-fold domains"/>
    <property type="match status" value="1"/>
</dbReference>
<keyword evidence="3" id="KW-0520">NAD</keyword>
<dbReference type="InterPro" id="IPR029753">
    <property type="entry name" value="D-isomer_DH_CS"/>
</dbReference>
<feature type="region of interest" description="Disordered" evidence="4">
    <location>
        <begin position="267"/>
        <end position="288"/>
    </location>
</feature>
<dbReference type="PANTHER" id="PTHR43026">
    <property type="entry name" value="2-HYDROXYACID DEHYDROGENASE HOMOLOG 1-RELATED"/>
    <property type="match status" value="1"/>
</dbReference>
<accession>A0A8H6E9Z9</accession>
<evidence type="ECO:0000256" key="4">
    <source>
        <dbReference type="SAM" id="MobiDB-lite"/>
    </source>
</evidence>
<dbReference type="EMBL" id="SPNV01000025">
    <property type="protein sequence ID" value="KAF5865007.1"/>
    <property type="molecule type" value="Genomic_DNA"/>
</dbReference>
<evidence type="ECO:0000256" key="2">
    <source>
        <dbReference type="ARBA" id="ARBA00023002"/>
    </source>
</evidence>
<feature type="compositionally biased region" description="Polar residues" evidence="4">
    <location>
        <begin position="268"/>
        <end position="280"/>
    </location>
</feature>
<dbReference type="GO" id="GO:0008720">
    <property type="term" value="F:D-lactate dehydrogenase (NAD+) activity"/>
    <property type="evidence" value="ECO:0007669"/>
    <property type="project" value="TreeGrafter"/>
</dbReference>
<keyword evidence="2" id="KW-0560">Oxidoreductase</keyword>
<dbReference type="InterPro" id="IPR006140">
    <property type="entry name" value="D-isomer_DH_NAD-bd"/>
</dbReference>
<keyword evidence="7" id="KW-1185">Reference proteome</keyword>
<sequence length="360" mass="39387">MFGALRQLNPFLNSLREGNFKVLDFGHNPQGKILGILGMGRIGRGDQRAGGSLWSDYQAAGAEYDSFERLLAESDIISINVPLNAHTRGLIGAGEIARIKGGVNVVNTARGVTIDEAAMAKALDLGKIAAVGLNVYELMVPHLGTHTVETLAKMETYPLENKLVYLNDYIRDFLNTILNIMAIAAAELKQSVNRLRQASRVNLHAPFVASETNVHGRPSLAVISQGKLRKESISRTPDLRRCLGHNGVFRRCMKAAQEAASEPILTSCGESSKGASSTITTKHESTPRHIRSQITTALGAMTHRQYARTSTKPENEMSSVRVHASLQKRNVVSSLQCRVRLLFGRRPLPDRKSLWSDAAD</sequence>
<gene>
    <name evidence="6" type="ORF">ETB97_005572</name>
</gene>
<reference evidence="6 7" key="1">
    <citation type="submission" date="2019-04" db="EMBL/GenBank/DDBJ databases">
        <title>Aspergillus burnettii sp. nov., novel species from soil in southeast Queensland.</title>
        <authorList>
            <person name="Gilchrist C.L.M."/>
            <person name="Pitt J.I."/>
            <person name="Lange L."/>
            <person name="Lacey H.J."/>
            <person name="Vuong D."/>
            <person name="Midgley D.J."/>
            <person name="Greenfield P."/>
            <person name="Bradbury M."/>
            <person name="Lacey E."/>
            <person name="Busk P.K."/>
            <person name="Pilgaard B."/>
            <person name="Chooi Y.H."/>
            <person name="Piggott A.M."/>
        </authorList>
    </citation>
    <scope>NUCLEOTIDE SEQUENCE [LARGE SCALE GENOMIC DNA]</scope>
    <source>
        <strain evidence="6 7">FRR 5400</strain>
    </source>
</reference>